<evidence type="ECO:0000259" key="13">
    <source>
        <dbReference type="PROSITE" id="PS51843"/>
    </source>
</evidence>
<evidence type="ECO:0000256" key="3">
    <source>
        <dbReference type="ARBA" id="ARBA00022771"/>
    </source>
</evidence>
<dbReference type="Proteomes" id="UP000681722">
    <property type="component" value="Unassembled WGS sequence"/>
</dbReference>
<feature type="region of interest" description="Disordered" evidence="11">
    <location>
        <begin position="83"/>
        <end position="109"/>
    </location>
</feature>
<dbReference type="PRINTS" id="PR00398">
    <property type="entry name" value="STRDHORMONER"/>
</dbReference>
<dbReference type="Pfam" id="PF00104">
    <property type="entry name" value="Hormone_recep"/>
    <property type="match status" value="1"/>
</dbReference>
<keyword evidence="6 10" id="KW-0238">DNA-binding</keyword>
<dbReference type="InterPro" id="IPR000536">
    <property type="entry name" value="Nucl_hrmn_rcpt_lig-bd"/>
</dbReference>
<dbReference type="GO" id="GO:0005634">
    <property type="term" value="C:nucleus"/>
    <property type="evidence" value="ECO:0007669"/>
    <property type="project" value="UniProtKB-SubCell"/>
</dbReference>
<keyword evidence="8 10" id="KW-0675">Receptor</keyword>
<keyword evidence="7 10" id="KW-0804">Transcription</keyword>
<dbReference type="Proteomes" id="UP000677228">
    <property type="component" value="Unassembled WGS sequence"/>
</dbReference>
<evidence type="ECO:0000256" key="9">
    <source>
        <dbReference type="ARBA" id="ARBA00023242"/>
    </source>
</evidence>
<accession>A0A813PLL9</accession>
<dbReference type="SUPFAM" id="SSF48508">
    <property type="entry name" value="Nuclear receptor ligand-binding domain"/>
    <property type="match status" value="1"/>
</dbReference>
<gene>
    <name evidence="14" type="ORF">GPM918_LOCUS908</name>
    <name evidence="15" type="ORF">OVA965_LOCUS11677</name>
    <name evidence="16" type="ORF">SRO942_LOCUS908</name>
    <name evidence="17" type="ORF">TMI583_LOCUS11681</name>
</gene>
<evidence type="ECO:0000256" key="8">
    <source>
        <dbReference type="ARBA" id="ARBA00023170"/>
    </source>
</evidence>
<dbReference type="PROSITE" id="PS00031">
    <property type="entry name" value="NUCLEAR_REC_DBD_1"/>
    <property type="match status" value="1"/>
</dbReference>
<dbReference type="Gene3D" id="3.30.50.10">
    <property type="entry name" value="Erythroid Transcription Factor GATA-1, subunit A"/>
    <property type="match status" value="1"/>
</dbReference>
<comment type="caution">
    <text evidence="14">The sequence shown here is derived from an EMBL/GenBank/DDBJ whole genome shotgun (WGS) entry which is preliminary data.</text>
</comment>
<evidence type="ECO:0000256" key="7">
    <source>
        <dbReference type="ARBA" id="ARBA00023163"/>
    </source>
</evidence>
<dbReference type="Pfam" id="PF00105">
    <property type="entry name" value="zf-C4"/>
    <property type="match status" value="1"/>
</dbReference>
<dbReference type="GO" id="GO:0006357">
    <property type="term" value="P:regulation of transcription by RNA polymerase II"/>
    <property type="evidence" value="ECO:0007669"/>
    <property type="project" value="UniProtKB-ARBA"/>
</dbReference>
<dbReference type="GO" id="GO:0008270">
    <property type="term" value="F:zinc ion binding"/>
    <property type="evidence" value="ECO:0007669"/>
    <property type="project" value="UniProtKB-KW"/>
</dbReference>
<evidence type="ECO:0000313" key="16">
    <source>
        <dbReference type="EMBL" id="CAF3532168.1"/>
    </source>
</evidence>
<dbReference type="EMBL" id="CAJOBA010004570">
    <property type="protein sequence ID" value="CAF3716851.1"/>
    <property type="molecule type" value="Genomic_DNA"/>
</dbReference>
<dbReference type="AlphaFoldDB" id="A0A813PLL9"/>
<keyword evidence="9 10" id="KW-0539">Nucleus</keyword>
<keyword evidence="2 10" id="KW-0479">Metal-binding</keyword>
<evidence type="ECO:0000313" key="17">
    <source>
        <dbReference type="EMBL" id="CAF3716851.1"/>
    </source>
</evidence>
<evidence type="ECO:0000256" key="4">
    <source>
        <dbReference type="ARBA" id="ARBA00022833"/>
    </source>
</evidence>
<dbReference type="SMART" id="SM00430">
    <property type="entry name" value="HOLI"/>
    <property type="match status" value="1"/>
</dbReference>
<dbReference type="GO" id="GO:0003700">
    <property type="term" value="F:DNA-binding transcription factor activity"/>
    <property type="evidence" value="ECO:0007669"/>
    <property type="project" value="InterPro"/>
</dbReference>
<comment type="similarity">
    <text evidence="10">Belongs to the nuclear hormone receptor family.</text>
</comment>
<evidence type="ECO:0008006" key="19">
    <source>
        <dbReference type="Google" id="ProtNLM"/>
    </source>
</evidence>
<protein>
    <recommendedName>
        <fullName evidence="19">Nuclear receptor subfamily 2 group E member 1</fullName>
    </recommendedName>
</protein>
<comment type="subcellular location">
    <subcellularLocation>
        <location evidence="1 10">Nucleus</location>
    </subcellularLocation>
</comment>
<dbReference type="PROSITE" id="PS51030">
    <property type="entry name" value="NUCLEAR_REC_DBD_2"/>
    <property type="match status" value="1"/>
</dbReference>
<dbReference type="InterPro" id="IPR001628">
    <property type="entry name" value="Znf_hrmn_rcpt"/>
</dbReference>
<evidence type="ECO:0000259" key="12">
    <source>
        <dbReference type="PROSITE" id="PS51030"/>
    </source>
</evidence>
<dbReference type="InterPro" id="IPR001723">
    <property type="entry name" value="Nuclear_hrmn_rcpt"/>
</dbReference>
<dbReference type="OrthoDB" id="5771769at2759"/>
<evidence type="ECO:0000313" key="18">
    <source>
        <dbReference type="Proteomes" id="UP000663829"/>
    </source>
</evidence>
<dbReference type="SUPFAM" id="SSF57716">
    <property type="entry name" value="Glucocorticoid receptor-like (DNA-binding domain)"/>
    <property type="match status" value="1"/>
</dbReference>
<evidence type="ECO:0000256" key="5">
    <source>
        <dbReference type="ARBA" id="ARBA00023015"/>
    </source>
</evidence>
<dbReference type="PANTHER" id="PTHR24083">
    <property type="entry name" value="NUCLEAR HORMONE RECEPTOR"/>
    <property type="match status" value="1"/>
</dbReference>
<dbReference type="PROSITE" id="PS51843">
    <property type="entry name" value="NR_LBD"/>
    <property type="match status" value="1"/>
</dbReference>
<dbReference type="PRINTS" id="PR00047">
    <property type="entry name" value="STROIDFINGER"/>
</dbReference>
<feature type="domain" description="Nuclear receptor" evidence="12">
    <location>
        <begin position="5"/>
        <end position="84"/>
    </location>
</feature>
<dbReference type="SMART" id="SM00399">
    <property type="entry name" value="ZnF_C4"/>
    <property type="match status" value="1"/>
</dbReference>
<dbReference type="EMBL" id="CAJOBC010000078">
    <property type="protein sequence ID" value="CAF3532168.1"/>
    <property type="molecule type" value="Genomic_DNA"/>
</dbReference>
<proteinExistence type="inferred from homology"/>
<dbReference type="Gene3D" id="1.10.565.10">
    <property type="entry name" value="Retinoid X Receptor"/>
    <property type="match status" value="1"/>
</dbReference>
<evidence type="ECO:0000256" key="2">
    <source>
        <dbReference type="ARBA" id="ARBA00022723"/>
    </source>
</evidence>
<evidence type="ECO:0000256" key="1">
    <source>
        <dbReference type="ARBA" id="ARBA00004123"/>
    </source>
</evidence>
<dbReference type="Proteomes" id="UP000663829">
    <property type="component" value="Unassembled WGS sequence"/>
</dbReference>
<reference evidence="14" key="1">
    <citation type="submission" date="2021-02" db="EMBL/GenBank/DDBJ databases">
        <authorList>
            <person name="Nowell W R."/>
        </authorList>
    </citation>
    <scope>NUCLEOTIDE SEQUENCE</scope>
</reference>
<dbReference type="InterPro" id="IPR050274">
    <property type="entry name" value="Nuclear_hormone_rcpt_NR2"/>
</dbReference>
<evidence type="ECO:0000313" key="15">
    <source>
        <dbReference type="EMBL" id="CAF0941821.1"/>
    </source>
</evidence>
<dbReference type="GO" id="GO:0032502">
    <property type="term" value="P:developmental process"/>
    <property type="evidence" value="ECO:0007669"/>
    <property type="project" value="UniProtKB-ARBA"/>
</dbReference>
<keyword evidence="18" id="KW-1185">Reference proteome</keyword>
<evidence type="ECO:0000256" key="6">
    <source>
        <dbReference type="ARBA" id="ARBA00023125"/>
    </source>
</evidence>
<name>A0A813PLL9_9BILA</name>
<evidence type="ECO:0000313" key="14">
    <source>
        <dbReference type="EMBL" id="CAF0752329.1"/>
    </source>
</evidence>
<feature type="compositionally biased region" description="Low complexity" evidence="11">
    <location>
        <begin position="100"/>
        <end position="109"/>
    </location>
</feature>
<dbReference type="GO" id="GO:0043565">
    <property type="term" value="F:sequence-specific DNA binding"/>
    <property type="evidence" value="ECO:0007669"/>
    <property type="project" value="InterPro"/>
</dbReference>
<dbReference type="FunFam" id="3.30.50.10:FF:000019">
    <property type="entry name" value="Nuclear receptor subfamily 2 group E member"/>
    <property type="match status" value="1"/>
</dbReference>
<dbReference type="InterPro" id="IPR013088">
    <property type="entry name" value="Znf_NHR/GATA"/>
</dbReference>
<dbReference type="EMBL" id="CAJNOQ010000078">
    <property type="protein sequence ID" value="CAF0752329.1"/>
    <property type="molecule type" value="Genomic_DNA"/>
</dbReference>
<keyword evidence="4 10" id="KW-0862">Zinc</keyword>
<dbReference type="InterPro" id="IPR035500">
    <property type="entry name" value="NHR-like_dom_sf"/>
</dbReference>
<dbReference type="CDD" id="cd07163">
    <property type="entry name" value="NR_DBD_TLX"/>
    <property type="match status" value="1"/>
</dbReference>
<feature type="domain" description="NR LBD" evidence="13">
    <location>
        <begin position="107"/>
        <end position="314"/>
    </location>
</feature>
<dbReference type="Proteomes" id="UP000682733">
    <property type="component" value="Unassembled WGS sequence"/>
</dbReference>
<keyword evidence="3 10" id="KW-0863">Zinc-finger</keyword>
<feature type="non-terminal residue" evidence="14">
    <location>
        <position position="1"/>
    </location>
</feature>
<sequence length="323" mass="37197">DRLLNIPCKVCGDRSSGKHYGIYSCDGCSGFFKRSIHRHRHYVCKAQGETKDKCPVDKTHRNQCRACRLQKCFAVNMNKDAVQHERGPRKSKLKLQQDLSPPSTSCSSSKCVSRSKKSWTLFSPPKIEPGSIILSQTTLYEAAARLLFTMSNWLHTVHTFKSLDIEDQKCLLEDSWHRIFLINLSQWILPIMSIQLSSLMTSQIDTQMILDCVYKLRSLSLDFYEYTYAKGITLYQKPILSSNKIYIDSCQEYIMFLLRTTLANNSTSLKFNQLMTVLNQLNHISQKIVQDLFFPSIGTVPVQKLLWELYKNKNFANAEPNNV</sequence>
<organism evidence="14 18">
    <name type="scientific">Didymodactylos carnosus</name>
    <dbReference type="NCBI Taxonomy" id="1234261"/>
    <lineage>
        <taxon>Eukaryota</taxon>
        <taxon>Metazoa</taxon>
        <taxon>Spiralia</taxon>
        <taxon>Gnathifera</taxon>
        <taxon>Rotifera</taxon>
        <taxon>Eurotatoria</taxon>
        <taxon>Bdelloidea</taxon>
        <taxon>Philodinida</taxon>
        <taxon>Philodinidae</taxon>
        <taxon>Didymodactylos</taxon>
    </lineage>
</organism>
<evidence type="ECO:0000256" key="11">
    <source>
        <dbReference type="SAM" id="MobiDB-lite"/>
    </source>
</evidence>
<keyword evidence="5 10" id="KW-0805">Transcription regulation</keyword>
<evidence type="ECO:0000256" key="10">
    <source>
        <dbReference type="RuleBase" id="RU004334"/>
    </source>
</evidence>
<dbReference type="EMBL" id="CAJNOK010004566">
    <property type="protein sequence ID" value="CAF0941821.1"/>
    <property type="molecule type" value="Genomic_DNA"/>
</dbReference>